<dbReference type="CDD" id="cd03802">
    <property type="entry name" value="GT4_AviGT4-like"/>
    <property type="match status" value="1"/>
</dbReference>
<dbReference type="InterPro" id="IPR028098">
    <property type="entry name" value="Glyco_trans_4-like_N"/>
</dbReference>
<evidence type="ECO:0000313" key="6">
    <source>
        <dbReference type="Proteomes" id="UP000292564"/>
    </source>
</evidence>
<dbReference type="PANTHER" id="PTHR12526">
    <property type="entry name" value="GLYCOSYLTRANSFERASE"/>
    <property type="match status" value="1"/>
</dbReference>
<reference evidence="5 6" key="1">
    <citation type="submission" date="2019-02" db="EMBL/GenBank/DDBJ databases">
        <title>Sequencing the genomes of 1000 actinobacteria strains.</title>
        <authorList>
            <person name="Klenk H.-P."/>
        </authorList>
    </citation>
    <scope>NUCLEOTIDE SEQUENCE [LARGE SCALE GENOMIC DNA]</scope>
    <source>
        <strain evidence="5 6">DSM 45162</strain>
    </source>
</reference>
<dbReference type="InterPro" id="IPR001296">
    <property type="entry name" value="Glyco_trans_1"/>
</dbReference>
<dbReference type="Proteomes" id="UP000292564">
    <property type="component" value="Unassembled WGS sequence"/>
</dbReference>
<dbReference type="AlphaFoldDB" id="A0A4Q7ZVF8"/>
<feature type="domain" description="Glycosyltransferase subfamily 4-like N-terminal" evidence="4">
    <location>
        <begin position="18"/>
        <end position="161"/>
    </location>
</feature>
<dbReference type="PANTHER" id="PTHR12526:SF595">
    <property type="entry name" value="BLL5217 PROTEIN"/>
    <property type="match status" value="1"/>
</dbReference>
<protein>
    <submittedName>
        <fullName evidence="5">Glycosyltransferase involved in cell wall biosynthesis</fullName>
    </submittedName>
</protein>
<keyword evidence="6" id="KW-1185">Reference proteome</keyword>
<sequence>MRIGLIAPPWVPVPPVGYGGTEAVVDNLARGLSELGHQVRLFTVGESTCPVPRDSLYQRAVQPIGDTMAEAAHVLAAYRDLARMDLIHDHTVLGPLLAGRYAGELPPVVVTNHGPFAPTPRRVFGEIARTAHVVAISRSQARQGAGVRVAAVIHHGIDLDRYRFGAGAGGYLLFLGRMCPDKGVHRAVRIARRAGLPLRIVTKIWEPAERAYYEREVRPLLAPGDPEPAEQSPRACLELLRGATALLNPIAWPEPFGLVMAEALACGTPVITTACGAAPEIVDHGRTGFVCHSDEEMAAAVAELPGIDRRACRDAAERRFSRERMARDHERLYAGVLSGVRGVPRPRAYPVPA</sequence>
<dbReference type="Gene3D" id="3.40.50.2000">
    <property type="entry name" value="Glycogen Phosphorylase B"/>
    <property type="match status" value="2"/>
</dbReference>
<keyword evidence="2 5" id="KW-0808">Transferase</keyword>
<dbReference type="EMBL" id="SHKY01000001">
    <property type="protein sequence ID" value="RZU54609.1"/>
    <property type="molecule type" value="Genomic_DNA"/>
</dbReference>
<organism evidence="5 6">
    <name type="scientific">Krasilnikovia cinnamomea</name>
    <dbReference type="NCBI Taxonomy" id="349313"/>
    <lineage>
        <taxon>Bacteria</taxon>
        <taxon>Bacillati</taxon>
        <taxon>Actinomycetota</taxon>
        <taxon>Actinomycetes</taxon>
        <taxon>Micromonosporales</taxon>
        <taxon>Micromonosporaceae</taxon>
        <taxon>Krasilnikovia</taxon>
    </lineage>
</organism>
<accession>A0A4Q7ZVF8</accession>
<dbReference type="RefSeq" id="WP_130512935.1">
    <property type="nucleotide sequence ID" value="NZ_SHKY01000001.1"/>
</dbReference>
<dbReference type="GO" id="GO:0016757">
    <property type="term" value="F:glycosyltransferase activity"/>
    <property type="evidence" value="ECO:0007669"/>
    <property type="project" value="UniProtKB-KW"/>
</dbReference>
<evidence type="ECO:0000313" key="5">
    <source>
        <dbReference type="EMBL" id="RZU54609.1"/>
    </source>
</evidence>
<comment type="caution">
    <text evidence="5">The sequence shown here is derived from an EMBL/GenBank/DDBJ whole genome shotgun (WGS) entry which is preliminary data.</text>
</comment>
<evidence type="ECO:0000256" key="2">
    <source>
        <dbReference type="ARBA" id="ARBA00022679"/>
    </source>
</evidence>
<keyword evidence="1" id="KW-0328">Glycosyltransferase</keyword>
<dbReference type="Pfam" id="PF00534">
    <property type="entry name" value="Glycos_transf_1"/>
    <property type="match status" value="1"/>
</dbReference>
<gene>
    <name evidence="5" type="ORF">EV385_6560</name>
</gene>
<evidence type="ECO:0000259" key="4">
    <source>
        <dbReference type="Pfam" id="PF13439"/>
    </source>
</evidence>
<feature type="domain" description="Glycosyl transferase family 1" evidence="3">
    <location>
        <begin position="171"/>
        <end position="304"/>
    </location>
</feature>
<dbReference type="OrthoDB" id="9809227at2"/>
<dbReference type="Pfam" id="PF13439">
    <property type="entry name" value="Glyco_transf_4"/>
    <property type="match status" value="1"/>
</dbReference>
<name>A0A4Q7ZVF8_9ACTN</name>
<proteinExistence type="predicted"/>
<evidence type="ECO:0000256" key="1">
    <source>
        <dbReference type="ARBA" id="ARBA00022676"/>
    </source>
</evidence>
<dbReference type="SUPFAM" id="SSF53756">
    <property type="entry name" value="UDP-Glycosyltransferase/glycogen phosphorylase"/>
    <property type="match status" value="1"/>
</dbReference>
<evidence type="ECO:0000259" key="3">
    <source>
        <dbReference type="Pfam" id="PF00534"/>
    </source>
</evidence>